<organism evidence="2 3">
    <name type="scientific">Marinomonas arenicola</name>
    <dbReference type="NCBI Taxonomy" id="569601"/>
    <lineage>
        <taxon>Bacteria</taxon>
        <taxon>Pseudomonadati</taxon>
        <taxon>Pseudomonadota</taxon>
        <taxon>Gammaproteobacteria</taxon>
        <taxon>Oceanospirillales</taxon>
        <taxon>Oceanospirillaceae</taxon>
        <taxon>Marinomonas</taxon>
    </lineage>
</organism>
<dbReference type="SMART" id="SM00849">
    <property type="entry name" value="Lactamase_B"/>
    <property type="match status" value="1"/>
</dbReference>
<proteinExistence type="predicted"/>
<dbReference type="CDD" id="cd07710">
    <property type="entry name" value="arylsulfatase_Sdsa1-like_MBL-fold"/>
    <property type="match status" value="1"/>
</dbReference>
<dbReference type="InterPro" id="IPR038536">
    <property type="entry name" value="Alkyl/aryl-sulf_dimr_sf"/>
</dbReference>
<dbReference type="InterPro" id="IPR001279">
    <property type="entry name" value="Metallo-B-lactamas"/>
</dbReference>
<reference evidence="2 3" key="1">
    <citation type="submission" date="2024-02" db="EMBL/GenBank/DDBJ databases">
        <title>Bacteria isolated from the canopy kelp, Nereocystis luetkeana.</title>
        <authorList>
            <person name="Pfister C.A."/>
            <person name="Younker I.T."/>
            <person name="Light S.H."/>
        </authorList>
    </citation>
    <scope>NUCLEOTIDE SEQUENCE [LARGE SCALE GENOMIC DNA]</scope>
    <source>
        <strain evidence="2 3">TI.4.07</strain>
    </source>
</reference>
<dbReference type="InterPro" id="IPR029228">
    <property type="entry name" value="Alkyl_sulf_dimr"/>
</dbReference>
<comment type="caution">
    <text evidence="2">The sequence shown here is derived from an EMBL/GenBank/DDBJ whole genome shotgun (WGS) entry which is preliminary data.</text>
</comment>
<evidence type="ECO:0000313" key="3">
    <source>
        <dbReference type="Proteomes" id="UP001379949"/>
    </source>
</evidence>
<dbReference type="InterPro" id="IPR052195">
    <property type="entry name" value="Bact_Alkyl/Aryl-Sulfatase"/>
</dbReference>
<dbReference type="Gene3D" id="1.25.40.880">
    <property type="entry name" value="Alkyl sulfatase, dimerisation domain"/>
    <property type="match status" value="1"/>
</dbReference>
<name>A0ABU9G3G2_9GAMM</name>
<sequence>MEPLTRLKQHNKHFQKSLKEVSEGIWIAIGYAVSNVSVVRTSLGLVVIDTTESTAAAANILAALRTVTDEKVVAIIYTHGHRDHVGGASVFAEESIAEGVRIYARENLQNELAHKPDMLSPDEVLRKRAARQFGIPLAVGTERINLGIGPADRPIDGLGAGFVLPTDTFPGEVFELEIGGRMFHLIAAPGETMDQMMVWMPAEKIVFAADNFYHSFPNLYAIRGTMYRDFEVWANTLDKMQSLRAHLMLTGHGQPVVGETQVAQCLGDYRDAIRFIVKQSIVGMNKGMTPDELVAFVRLPEPLKSRPYLQEFYGTVEWSVRAFYSGKMGWFDGNPTHLFPLSEKQQSERLLALMGSARVLTELDAAMLAEDYQWALHLTDWLLHNQDSVTVKNIRIQALRKMADQQMNAPARNYYLTCALELQQAVSDL</sequence>
<dbReference type="PANTHER" id="PTHR43223">
    <property type="entry name" value="ALKYL/ARYL-SULFATASE"/>
    <property type="match status" value="1"/>
</dbReference>
<dbReference type="InterPro" id="IPR044097">
    <property type="entry name" value="Bds1/SdsA1_MBL-fold"/>
</dbReference>
<dbReference type="Pfam" id="PF00753">
    <property type="entry name" value="Lactamase_B"/>
    <property type="match status" value="1"/>
</dbReference>
<dbReference type="RefSeq" id="WP_341566863.1">
    <property type="nucleotide sequence ID" value="NZ_JBAKAR010000004.1"/>
</dbReference>
<protein>
    <submittedName>
        <fullName evidence="2">Alkyl/aryl-sulfatase</fullName>
    </submittedName>
</protein>
<keyword evidence="3" id="KW-1185">Reference proteome</keyword>
<gene>
    <name evidence="2" type="ORF">V6242_07720</name>
</gene>
<dbReference type="SUPFAM" id="SSF56281">
    <property type="entry name" value="Metallo-hydrolase/oxidoreductase"/>
    <property type="match status" value="1"/>
</dbReference>
<evidence type="ECO:0000313" key="2">
    <source>
        <dbReference type="EMBL" id="MEL0613030.1"/>
    </source>
</evidence>
<dbReference type="Pfam" id="PF14863">
    <property type="entry name" value="Alkyl_sulf_dimr"/>
    <property type="match status" value="1"/>
</dbReference>
<feature type="domain" description="Metallo-beta-lactamase" evidence="1">
    <location>
        <begin position="33"/>
        <end position="252"/>
    </location>
</feature>
<evidence type="ECO:0000259" key="1">
    <source>
        <dbReference type="SMART" id="SM00849"/>
    </source>
</evidence>
<dbReference type="PANTHER" id="PTHR43223:SF1">
    <property type="entry name" value="ALKYL_ARYL-SULFATASE BDS1"/>
    <property type="match status" value="1"/>
</dbReference>
<dbReference type="Gene3D" id="3.60.15.30">
    <property type="entry name" value="Metallo-beta-lactamase domain"/>
    <property type="match status" value="1"/>
</dbReference>
<dbReference type="EMBL" id="JBAKAR010000004">
    <property type="protein sequence ID" value="MEL0613030.1"/>
    <property type="molecule type" value="Genomic_DNA"/>
</dbReference>
<accession>A0ABU9G3G2</accession>
<dbReference type="Proteomes" id="UP001379949">
    <property type="component" value="Unassembled WGS sequence"/>
</dbReference>
<dbReference type="InterPro" id="IPR036866">
    <property type="entry name" value="RibonucZ/Hydroxyglut_hydro"/>
</dbReference>